<dbReference type="GO" id="GO:0005777">
    <property type="term" value="C:peroxisome"/>
    <property type="evidence" value="ECO:0007669"/>
    <property type="project" value="TreeGrafter"/>
</dbReference>
<dbReference type="GO" id="GO:0005829">
    <property type="term" value="C:cytosol"/>
    <property type="evidence" value="ECO:0007669"/>
    <property type="project" value="TreeGrafter"/>
</dbReference>
<keyword evidence="2 7" id="KW-0575">Peroxidase</keyword>
<dbReference type="GO" id="GO:0008379">
    <property type="term" value="F:thioredoxin peroxidase activity"/>
    <property type="evidence" value="ECO:0007669"/>
    <property type="project" value="InterPro"/>
</dbReference>
<dbReference type="SUPFAM" id="SSF52833">
    <property type="entry name" value="Thioredoxin-like"/>
    <property type="match status" value="1"/>
</dbReference>
<dbReference type="GO" id="GO:0045454">
    <property type="term" value="P:cell redox homeostasis"/>
    <property type="evidence" value="ECO:0007669"/>
    <property type="project" value="TreeGrafter"/>
</dbReference>
<evidence type="ECO:0000256" key="6">
    <source>
        <dbReference type="PIRSR" id="PIRSR637944-1"/>
    </source>
</evidence>
<keyword evidence="4 7" id="KW-0560">Oxidoreductase</keyword>
<name>A0A9P4S472_9PEZI</name>
<evidence type="ECO:0000256" key="2">
    <source>
        <dbReference type="ARBA" id="ARBA00022559"/>
    </source>
</evidence>
<proteinExistence type="inferred from homology"/>
<dbReference type="AlphaFoldDB" id="A0A9P4S472"/>
<dbReference type="InterPro" id="IPR037944">
    <property type="entry name" value="PRX5-like"/>
</dbReference>
<evidence type="ECO:0000256" key="3">
    <source>
        <dbReference type="ARBA" id="ARBA00022862"/>
    </source>
</evidence>
<organism evidence="9 10">
    <name type="scientific">Patellaria atrata CBS 101060</name>
    <dbReference type="NCBI Taxonomy" id="1346257"/>
    <lineage>
        <taxon>Eukaryota</taxon>
        <taxon>Fungi</taxon>
        <taxon>Dikarya</taxon>
        <taxon>Ascomycota</taxon>
        <taxon>Pezizomycotina</taxon>
        <taxon>Dothideomycetes</taxon>
        <taxon>Dothideomycetes incertae sedis</taxon>
        <taxon>Patellariales</taxon>
        <taxon>Patellariaceae</taxon>
        <taxon>Patellaria</taxon>
    </lineage>
</organism>
<reference evidence="9" key="1">
    <citation type="journal article" date="2020" name="Stud. Mycol.">
        <title>101 Dothideomycetes genomes: a test case for predicting lifestyles and emergence of pathogens.</title>
        <authorList>
            <person name="Haridas S."/>
            <person name="Albert R."/>
            <person name="Binder M."/>
            <person name="Bloem J."/>
            <person name="Labutti K."/>
            <person name="Salamov A."/>
            <person name="Andreopoulos B."/>
            <person name="Baker S."/>
            <person name="Barry K."/>
            <person name="Bills G."/>
            <person name="Bluhm B."/>
            <person name="Cannon C."/>
            <person name="Castanera R."/>
            <person name="Culley D."/>
            <person name="Daum C."/>
            <person name="Ezra D."/>
            <person name="Gonzalez J."/>
            <person name="Henrissat B."/>
            <person name="Kuo A."/>
            <person name="Liang C."/>
            <person name="Lipzen A."/>
            <person name="Lutzoni F."/>
            <person name="Magnuson J."/>
            <person name="Mondo S."/>
            <person name="Nolan M."/>
            <person name="Ohm R."/>
            <person name="Pangilinan J."/>
            <person name="Park H.-J."/>
            <person name="Ramirez L."/>
            <person name="Alfaro M."/>
            <person name="Sun H."/>
            <person name="Tritt A."/>
            <person name="Yoshinaga Y."/>
            <person name="Zwiers L.-H."/>
            <person name="Turgeon B."/>
            <person name="Goodwin S."/>
            <person name="Spatafora J."/>
            <person name="Crous P."/>
            <person name="Grigoriev I."/>
        </authorList>
    </citation>
    <scope>NUCLEOTIDE SEQUENCE</scope>
    <source>
        <strain evidence="9">CBS 101060</strain>
    </source>
</reference>
<evidence type="ECO:0000256" key="1">
    <source>
        <dbReference type="ARBA" id="ARBA00010505"/>
    </source>
</evidence>
<dbReference type="GO" id="GO:0042744">
    <property type="term" value="P:hydrogen peroxide catabolic process"/>
    <property type="evidence" value="ECO:0007669"/>
    <property type="project" value="TreeGrafter"/>
</dbReference>
<dbReference type="FunFam" id="3.40.30.10:FF:000159">
    <property type="entry name" value="Peroxiredoxin"/>
    <property type="match status" value="1"/>
</dbReference>
<evidence type="ECO:0000256" key="7">
    <source>
        <dbReference type="RuleBase" id="RU366011"/>
    </source>
</evidence>
<keyword evidence="5 7" id="KW-0676">Redox-active center</keyword>
<evidence type="ECO:0000256" key="5">
    <source>
        <dbReference type="ARBA" id="ARBA00023284"/>
    </source>
</evidence>
<protein>
    <submittedName>
        <fullName evidence="9">AhpC/TSA family protein</fullName>
    </submittedName>
</protein>
<keyword evidence="3 7" id="KW-0049">Antioxidant</keyword>
<comment type="caution">
    <text evidence="9">The sequence shown here is derived from an EMBL/GenBank/DDBJ whole genome shotgun (WGS) entry which is preliminary data.</text>
</comment>
<sequence length="182" mass="19462">MLPTRRLALHFPRSLPTRQFHSTSRAFVKVGDSIPSNVELMEDSPGNKVDIAKELKGKGLIIGVPAAFSPSCSASHIPGYINNPKLKDAGNVFVVSVNDAFVMKAWKNDLDPSNKSGIRFLADPAATLTSALDLTFDGSALFGGPRSKRYCLVIEDGKVKATHVEPDNTGVDVSAAEKVLGK</sequence>
<comment type="similarity">
    <text evidence="1 7">Belongs to the peroxiredoxin family. Prx5 subfamily.</text>
</comment>
<dbReference type="GO" id="GO:0034599">
    <property type="term" value="P:cellular response to oxidative stress"/>
    <property type="evidence" value="ECO:0007669"/>
    <property type="project" value="InterPro"/>
</dbReference>
<feature type="domain" description="Redoxin" evidence="8">
    <location>
        <begin position="29"/>
        <end position="180"/>
    </location>
</feature>
<dbReference type="EMBL" id="MU006111">
    <property type="protein sequence ID" value="KAF2835191.1"/>
    <property type="molecule type" value="Genomic_DNA"/>
</dbReference>
<evidence type="ECO:0000313" key="10">
    <source>
        <dbReference type="Proteomes" id="UP000799429"/>
    </source>
</evidence>
<accession>A0A9P4S472</accession>
<dbReference type="OrthoDB" id="1882547at2759"/>
<dbReference type="Proteomes" id="UP000799429">
    <property type="component" value="Unassembled WGS sequence"/>
</dbReference>
<evidence type="ECO:0000313" key="9">
    <source>
        <dbReference type="EMBL" id="KAF2835191.1"/>
    </source>
</evidence>
<comment type="function">
    <text evidence="7">Thiol-specific peroxidase that catalyzes the reduction of hydrogen peroxide and organic hydroperoxides to water and alcohols, respectively. Plays a role in cell protection against oxidative stress by detoxifying peroxides.</text>
</comment>
<gene>
    <name evidence="9" type="ORF">M501DRAFT_1008772</name>
</gene>
<dbReference type="InterPro" id="IPR036249">
    <property type="entry name" value="Thioredoxin-like_sf"/>
</dbReference>
<dbReference type="InterPro" id="IPR013740">
    <property type="entry name" value="Redoxin"/>
</dbReference>
<dbReference type="PANTHER" id="PTHR10430:SF39">
    <property type="entry name" value="PEROXISOMAL MEMBRANE ASSOCIATED PROTEIN 20"/>
    <property type="match status" value="1"/>
</dbReference>
<feature type="active site" description="Cysteine sulfenic acid (-SOH) intermediate" evidence="6">
    <location>
        <position position="72"/>
    </location>
</feature>
<dbReference type="GO" id="GO:0005739">
    <property type="term" value="C:mitochondrion"/>
    <property type="evidence" value="ECO:0007669"/>
    <property type="project" value="TreeGrafter"/>
</dbReference>
<dbReference type="Gene3D" id="3.40.30.10">
    <property type="entry name" value="Glutaredoxin"/>
    <property type="match status" value="1"/>
</dbReference>
<dbReference type="CDD" id="cd03013">
    <property type="entry name" value="PRX5_like"/>
    <property type="match status" value="1"/>
</dbReference>
<dbReference type="Pfam" id="PF08534">
    <property type="entry name" value="Redoxin"/>
    <property type="match status" value="1"/>
</dbReference>
<evidence type="ECO:0000259" key="8">
    <source>
        <dbReference type="Pfam" id="PF08534"/>
    </source>
</evidence>
<dbReference type="PANTHER" id="PTHR10430">
    <property type="entry name" value="PEROXIREDOXIN"/>
    <property type="match status" value="1"/>
</dbReference>
<evidence type="ECO:0000256" key="4">
    <source>
        <dbReference type="ARBA" id="ARBA00023002"/>
    </source>
</evidence>
<keyword evidence="10" id="KW-1185">Reference proteome</keyword>